<sequence>MKKFILGCWVTVIILVIAGAIQNFYQPKTKNKQEFLQLKQDVRLWLSAITQGGGKFDLVEYQKPSIVYSLSAQAKNNSFTLQNLILTNIENMGIWNRTKPPLNNPYTTYIATYCHGEYSLIVSEVVNQPMQDQILDITISWLHNQPCQDN</sequence>
<dbReference type="RefSeq" id="WP_076556001.1">
    <property type="nucleotide sequence ID" value="NZ_FTNU01000020.1"/>
</dbReference>
<dbReference type="STRING" id="34061.B0189_08730"/>
<dbReference type="Proteomes" id="UP000187495">
    <property type="component" value="Unassembled WGS sequence"/>
</dbReference>
<dbReference type="EMBL" id="FTNU01000020">
    <property type="protein sequence ID" value="SIS05425.1"/>
    <property type="molecule type" value="Genomic_DNA"/>
</dbReference>
<organism evidence="1 2">
    <name type="scientific">Moraxella cuniculi DSM 21768</name>
    <dbReference type="NCBI Taxonomy" id="1122245"/>
    <lineage>
        <taxon>Bacteria</taxon>
        <taxon>Pseudomonadati</taxon>
        <taxon>Pseudomonadota</taxon>
        <taxon>Gammaproteobacteria</taxon>
        <taxon>Moraxellales</taxon>
        <taxon>Moraxellaceae</taxon>
        <taxon>Moraxella</taxon>
    </lineage>
</organism>
<evidence type="ECO:0000313" key="1">
    <source>
        <dbReference type="EMBL" id="SIS05425.1"/>
    </source>
</evidence>
<proteinExistence type="predicted"/>
<name>A0A1N7FYS6_9GAMM</name>
<dbReference type="AlphaFoldDB" id="A0A1N7FYS6"/>
<protein>
    <submittedName>
        <fullName evidence="1">Uncharacterized protein</fullName>
    </submittedName>
</protein>
<accession>A0A1N7FYS6</accession>
<gene>
    <name evidence="1" type="ORF">SAMN02745664_1202</name>
</gene>
<reference evidence="2" key="1">
    <citation type="submission" date="2017-01" db="EMBL/GenBank/DDBJ databases">
        <authorList>
            <person name="Varghese N."/>
            <person name="Submissions S."/>
        </authorList>
    </citation>
    <scope>NUCLEOTIDE SEQUENCE [LARGE SCALE GENOMIC DNA]</scope>
    <source>
        <strain evidence="2">DSM 21768</strain>
    </source>
</reference>
<keyword evidence="2" id="KW-1185">Reference proteome</keyword>
<evidence type="ECO:0000313" key="2">
    <source>
        <dbReference type="Proteomes" id="UP000187495"/>
    </source>
</evidence>